<proteinExistence type="predicted"/>
<dbReference type="AlphaFoldDB" id="A0AAV6RYY5"/>
<name>A0AAV6RYY5_SOLSE</name>
<organism evidence="1 2">
    <name type="scientific">Solea senegalensis</name>
    <name type="common">Senegalese sole</name>
    <dbReference type="NCBI Taxonomy" id="28829"/>
    <lineage>
        <taxon>Eukaryota</taxon>
        <taxon>Metazoa</taxon>
        <taxon>Chordata</taxon>
        <taxon>Craniata</taxon>
        <taxon>Vertebrata</taxon>
        <taxon>Euteleostomi</taxon>
        <taxon>Actinopterygii</taxon>
        <taxon>Neopterygii</taxon>
        <taxon>Teleostei</taxon>
        <taxon>Neoteleostei</taxon>
        <taxon>Acanthomorphata</taxon>
        <taxon>Carangaria</taxon>
        <taxon>Pleuronectiformes</taxon>
        <taxon>Pleuronectoidei</taxon>
        <taxon>Soleidae</taxon>
        <taxon>Solea</taxon>
    </lineage>
</organism>
<protein>
    <recommendedName>
        <fullName evidence="3">PH domain-containing protein</fullName>
    </recommendedName>
</protein>
<dbReference type="Proteomes" id="UP000693946">
    <property type="component" value="Linkage Group LG16"/>
</dbReference>
<evidence type="ECO:0000313" key="2">
    <source>
        <dbReference type="Proteomes" id="UP000693946"/>
    </source>
</evidence>
<keyword evidence="2" id="KW-1185">Reference proteome</keyword>
<dbReference type="EMBL" id="JAGKHQ010000008">
    <property type="protein sequence ID" value="KAG7509622.1"/>
    <property type="molecule type" value="Genomic_DNA"/>
</dbReference>
<evidence type="ECO:0000313" key="1">
    <source>
        <dbReference type="EMBL" id="KAG7509622.1"/>
    </source>
</evidence>
<sequence>MRWTTSSSAHKNHLANTHLWEEENDLGLFVARKRNSRVTLYTTDRDRCDTCAWISDLTKTLITAHLAL</sequence>
<evidence type="ECO:0008006" key="3">
    <source>
        <dbReference type="Google" id="ProtNLM"/>
    </source>
</evidence>
<accession>A0AAV6RYY5</accession>
<comment type="caution">
    <text evidence="1">The sequence shown here is derived from an EMBL/GenBank/DDBJ whole genome shotgun (WGS) entry which is preliminary data.</text>
</comment>
<gene>
    <name evidence="1" type="ORF">JOB18_000301</name>
</gene>
<reference evidence="1 2" key="1">
    <citation type="journal article" date="2021" name="Sci. Rep.">
        <title>Chromosome anchoring in Senegalese sole (Solea senegalensis) reveals sex-associated markers and genome rearrangements in flatfish.</title>
        <authorList>
            <person name="Guerrero-Cozar I."/>
            <person name="Gomez-Garrido J."/>
            <person name="Berbel C."/>
            <person name="Martinez-Blanch J.F."/>
            <person name="Alioto T."/>
            <person name="Claros M.G."/>
            <person name="Gagnaire P.A."/>
            <person name="Manchado M."/>
        </authorList>
    </citation>
    <scope>NUCLEOTIDE SEQUENCE [LARGE SCALE GENOMIC DNA]</scope>
    <source>
        <strain evidence="1">Sse05_10M</strain>
    </source>
</reference>